<dbReference type="Proteomes" id="UP000250235">
    <property type="component" value="Unassembled WGS sequence"/>
</dbReference>
<accession>A0A2Z7ARW5</accession>
<evidence type="ECO:0000256" key="1">
    <source>
        <dbReference type="SAM" id="MobiDB-lite"/>
    </source>
</evidence>
<reference evidence="2 3" key="1">
    <citation type="journal article" date="2015" name="Proc. Natl. Acad. Sci. U.S.A.">
        <title>The resurrection genome of Boea hygrometrica: A blueprint for survival of dehydration.</title>
        <authorList>
            <person name="Xiao L."/>
            <person name="Yang G."/>
            <person name="Zhang L."/>
            <person name="Yang X."/>
            <person name="Zhao S."/>
            <person name="Ji Z."/>
            <person name="Zhou Q."/>
            <person name="Hu M."/>
            <person name="Wang Y."/>
            <person name="Chen M."/>
            <person name="Xu Y."/>
            <person name="Jin H."/>
            <person name="Xiao X."/>
            <person name="Hu G."/>
            <person name="Bao F."/>
            <person name="Hu Y."/>
            <person name="Wan P."/>
            <person name="Li L."/>
            <person name="Deng X."/>
            <person name="Kuang T."/>
            <person name="Xiang C."/>
            <person name="Zhu J.K."/>
            <person name="Oliver M.J."/>
            <person name="He Y."/>
        </authorList>
    </citation>
    <scope>NUCLEOTIDE SEQUENCE [LARGE SCALE GENOMIC DNA]</scope>
    <source>
        <strain evidence="3">cv. XS01</strain>
    </source>
</reference>
<name>A0A2Z7ARW5_9LAMI</name>
<dbReference type="EMBL" id="KV012563">
    <property type="protein sequence ID" value="KZV24634.1"/>
    <property type="molecule type" value="Genomic_DNA"/>
</dbReference>
<evidence type="ECO:0000313" key="2">
    <source>
        <dbReference type="EMBL" id="KZV24634.1"/>
    </source>
</evidence>
<keyword evidence="3" id="KW-1185">Reference proteome</keyword>
<protein>
    <submittedName>
        <fullName evidence="2">Uncharacterized protein</fullName>
    </submittedName>
</protein>
<sequence length="146" mass="15771">MAQYQILARKPLGHPGQAQKSKESKNSIATPPRVHRTAAARRRPPLEKRAAATVPACGGYSACESLNHIKIAAVEDLNLLLIIKAEAVAIPVVIILEQLILWTDFLVVFTEKVGAEVEAVEDAFMVPIENILAVLVGLSEDLLKTG</sequence>
<proteinExistence type="predicted"/>
<evidence type="ECO:0000313" key="3">
    <source>
        <dbReference type="Proteomes" id="UP000250235"/>
    </source>
</evidence>
<feature type="region of interest" description="Disordered" evidence="1">
    <location>
        <begin position="13"/>
        <end position="48"/>
    </location>
</feature>
<gene>
    <name evidence="2" type="ORF">F511_35687</name>
</gene>
<feature type="compositionally biased region" description="Basic residues" evidence="1">
    <location>
        <begin position="33"/>
        <end position="43"/>
    </location>
</feature>
<dbReference type="AlphaFoldDB" id="A0A2Z7ARW5"/>
<organism evidence="2 3">
    <name type="scientific">Dorcoceras hygrometricum</name>
    <dbReference type="NCBI Taxonomy" id="472368"/>
    <lineage>
        <taxon>Eukaryota</taxon>
        <taxon>Viridiplantae</taxon>
        <taxon>Streptophyta</taxon>
        <taxon>Embryophyta</taxon>
        <taxon>Tracheophyta</taxon>
        <taxon>Spermatophyta</taxon>
        <taxon>Magnoliopsida</taxon>
        <taxon>eudicotyledons</taxon>
        <taxon>Gunneridae</taxon>
        <taxon>Pentapetalae</taxon>
        <taxon>asterids</taxon>
        <taxon>lamiids</taxon>
        <taxon>Lamiales</taxon>
        <taxon>Gesneriaceae</taxon>
        <taxon>Didymocarpoideae</taxon>
        <taxon>Trichosporeae</taxon>
        <taxon>Loxocarpinae</taxon>
        <taxon>Dorcoceras</taxon>
    </lineage>
</organism>